<sequence>MKNFIRVLIAFSVFLCIYTVAPHIGRGPGDLAPVTAIPQRATVLGYDRASMFGGWLGGVREGIVDEAGDTDPYSGNRLDLSSAEVDHILPLSAAWDLGAHRWSAGERISFANDPLNLVLVSKAENQEKSDQLPSEWLPSDRHARCWYVERLFAVANAYELPLPEDDIRVSRKQCGFAKPW</sequence>
<feature type="domain" description="GmrSD restriction endonucleases C-terminal" evidence="1">
    <location>
        <begin position="69"/>
        <end position="156"/>
    </location>
</feature>
<reference evidence="2 3" key="1">
    <citation type="submission" date="2015-04" db="EMBL/GenBank/DDBJ databases">
        <title>Complete Genome Sequence of Brevibacterium flavum ATCC 15168.</title>
        <authorList>
            <person name="Ahn J."/>
            <person name="Park G."/>
            <person name="Jeon W."/>
            <person name="Jang Y."/>
            <person name="Jang M."/>
            <person name="Lee H."/>
            <person name="Lee H."/>
        </authorList>
    </citation>
    <scope>NUCLEOTIDE SEQUENCE [LARGE SCALE GENOMIC DNA]</scope>
    <source>
        <strain evidence="2 3">ATCC 15168</strain>
    </source>
</reference>
<keyword evidence="3" id="KW-1185">Reference proteome</keyword>
<dbReference type="Proteomes" id="UP000034037">
    <property type="component" value="Chromosome"/>
</dbReference>
<evidence type="ECO:0000313" key="2">
    <source>
        <dbReference type="EMBL" id="AKF27188.1"/>
    </source>
</evidence>
<gene>
    <name evidence="2" type="ORF">YH66_06270</name>
</gene>
<dbReference type="AlphaFoldDB" id="A0A0F6WQA6"/>
<dbReference type="HOGENOM" id="CLU_043034_1_1_11"/>
<dbReference type="Gene3D" id="1.10.30.50">
    <property type="match status" value="1"/>
</dbReference>
<dbReference type="Pfam" id="PF07510">
    <property type="entry name" value="GmrSD_C"/>
    <property type="match status" value="1"/>
</dbReference>
<dbReference type="RefSeq" id="WP_003861257.1">
    <property type="nucleotide sequence ID" value="NZ_CP011309.1"/>
</dbReference>
<dbReference type="EMBL" id="CP011309">
    <property type="protein sequence ID" value="AKF27188.1"/>
    <property type="molecule type" value="Genomic_DNA"/>
</dbReference>
<evidence type="ECO:0000313" key="3">
    <source>
        <dbReference type="Proteomes" id="UP000034037"/>
    </source>
</evidence>
<name>A0A0F6WQA6_9CORY</name>
<dbReference type="InterPro" id="IPR011089">
    <property type="entry name" value="GmrSD_C"/>
</dbReference>
<protein>
    <recommendedName>
        <fullName evidence="1">GmrSD restriction endonucleases C-terminal domain-containing protein</fullName>
    </recommendedName>
</protein>
<proteinExistence type="predicted"/>
<organism evidence="2 3">
    <name type="scientific">[Brevibacterium] flavum</name>
    <dbReference type="NCBI Taxonomy" id="92706"/>
    <lineage>
        <taxon>Bacteria</taxon>
        <taxon>Bacillati</taxon>
        <taxon>Actinomycetota</taxon>
        <taxon>Actinomycetes</taxon>
        <taxon>Mycobacteriales</taxon>
        <taxon>Corynebacteriaceae</taxon>
        <taxon>Corynebacterium</taxon>
    </lineage>
</organism>
<evidence type="ECO:0000259" key="1">
    <source>
        <dbReference type="Pfam" id="PF07510"/>
    </source>
</evidence>
<accession>A0A0F6WQA6</accession>
<dbReference type="PATRIC" id="fig|92706.3.peg.1302"/>